<evidence type="ECO:0000256" key="4">
    <source>
        <dbReference type="ARBA" id="ARBA00022692"/>
    </source>
</evidence>
<dbReference type="CDD" id="cd07185">
    <property type="entry name" value="OmpA_C-like"/>
    <property type="match status" value="1"/>
</dbReference>
<dbReference type="InterPro" id="IPR036737">
    <property type="entry name" value="OmpA-like_sf"/>
</dbReference>
<dbReference type="PANTHER" id="PTHR30329">
    <property type="entry name" value="STATOR ELEMENT OF FLAGELLAR MOTOR COMPLEX"/>
    <property type="match status" value="1"/>
</dbReference>
<evidence type="ECO:0000256" key="6">
    <source>
        <dbReference type="ARBA" id="ARBA00023136"/>
    </source>
</evidence>
<comment type="similarity">
    <text evidence="2">Belongs to the MotB family.</text>
</comment>
<keyword evidence="4 8" id="KW-0812">Transmembrane</keyword>
<keyword evidence="5 8" id="KW-1133">Transmembrane helix</keyword>
<dbReference type="PANTHER" id="PTHR30329:SF21">
    <property type="entry name" value="LIPOPROTEIN YIAD-RELATED"/>
    <property type="match status" value="1"/>
</dbReference>
<dbReference type="InterPro" id="IPR025713">
    <property type="entry name" value="MotB-like_N_dom"/>
</dbReference>
<dbReference type="SUPFAM" id="SSF103088">
    <property type="entry name" value="OmpA-like"/>
    <property type="match status" value="1"/>
</dbReference>
<dbReference type="EMBL" id="FYEH01000002">
    <property type="protein sequence ID" value="SNB61350.1"/>
    <property type="molecule type" value="Genomic_DNA"/>
</dbReference>
<feature type="domain" description="OmpA-like" evidence="9">
    <location>
        <begin position="178"/>
        <end position="297"/>
    </location>
</feature>
<organism evidence="10 11">
    <name type="scientific">Arboricoccus pini</name>
    <dbReference type="NCBI Taxonomy" id="1963835"/>
    <lineage>
        <taxon>Bacteria</taxon>
        <taxon>Pseudomonadati</taxon>
        <taxon>Pseudomonadota</taxon>
        <taxon>Alphaproteobacteria</taxon>
        <taxon>Geminicoccales</taxon>
        <taxon>Geminicoccaceae</taxon>
        <taxon>Arboricoccus</taxon>
    </lineage>
</organism>
<keyword evidence="11" id="KW-1185">Reference proteome</keyword>
<sequence length="299" mass="32715">MAARNDRRIIIIKRGGSHGGHHGSSAWKIAYADFVTAMMAFFLLLWLITSANKATLQGLSEYFTDAAVSGHPMSNSIMDDQSTDGPPNIIKRSPLGLIIERPMPPPDRPENPDANDYMAIADSRASPMSDANLRQELQERETLDFQRTQAAILKSVEEDPQLASFSDNLLFSQSPEGLEVQIIDRDNAPMFPLGSDVMYPLAGKLLGVVAKAITKLPNAISIRGHTDDRPYGAGSGYDNWRLSSDRANAARIAMVQQGLSPERVADVIGKAAGQPLADTLPDNPRNRRLSIILLREQNN</sequence>
<evidence type="ECO:0000256" key="8">
    <source>
        <dbReference type="SAM" id="Phobius"/>
    </source>
</evidence>
<gene>
    <name evidence="10" type="ORF">SAMN07250955_102194</name>
</gene>
<dbReference type="GO" id="GO:0005886">
    <property type="term" value="C:plasma membrane"/>
    <property type="evidence" value="ECO:0007669"/>
    <property type="project" value="UniProtKB-SubCell"/>
</dbReference>
<keyword evidence="3" id="KW-1003">Cell membrane</keyword>
<evidence type="ECO:0000313" key="10">
    <source>
        <dbReference type="EMBL" id="SNB61350.1"/>
    </source>
</evidence>
<evidence type="ECO:0000256" key="7">
    <source>
        <dbReference type="PROSITE-ProRule" id="PRU00473"/>
    </source>
</evidence>
<dbReference type="Gene3D" id="3.30.1330.60">
    <property type="entry name" value="OmpA-like domain"/>
    <property type="match status" value="1"/>
</dbReference>
<comment type="subcellular location">
    <subcellularLocation>
        <location evidence="1">Cell membrane</location>
        <topology evidence="1">Single-pass membrane protein</topology>
    </subcellularLocation>
</comment>
<dbReference type="AlphaFoldDB" id="A0A212QPJ9"/>
<accession>A0A212QPJ9</accession>
<dbReference type="OrthoDB" id="7170686at2"/>
<dbReference type="InterPro" id="IPR050330">
    <property type="entry name" value="Bact_OuterMem_StrucFunc"/>
</dbReference>
<evidence type="ECO:0000256" key="3">
    <source>
        <dbReference type="ARBA" id="ARBA00022475"/>
    </source>
</evidence>
<proteinExistence type="inferred from homology"/>
<name>A0A212QPJ9_9PROT</name>
<evidence type="ECO:0000256" key="1">
    <source>
        <dbReference type="ARBA" id="ARBA00004162"/>
    </source>
</evidence>
<evidence type="ECO:0000256" key="2">
    <source>
        <dbReference type="ARBA" id="ARBA00008914"/>
    </source>
</evidence>
<dbReference type="RefSeq" id="WP_088560053.1">
    <property type="nucleotide sequence ID" value="NZ_FYEH01000002.1"/>
</dbReference>
<dbReference type="Proteomes" id="UP000197065">
    <property type="component" value="Unassembled WGS sequence"/>
</dbReference>
<evidence type="ECO:0000256" key="5">
    <source>
        <dbReference type="ARBA" id="ARBA00022989"/>
    </source>
</evidence>
<evidence type="ECO:0000259" key="9">
    <source>
        <dbReference type="PROSITE" id="PS51123"/>
    </source>
</evidence>
<dbReference type="Pfam" id="PF13677">
    <property type="entry name" value="MotB_plug"/>
    <property type="match status" value="1"/>
</dbReference>
<dbReference type="InterPro" id="IPR006665">
    <property type="entry name" value="OmpA-like"/>
</dbReference>
<dbReference type="PROSITE" id="PS51123">
    <property type="entry name" value="OMPA_2"/>
    <property type="match status" value="1"/>
</dbReference>
<keyword evidence="6 7" id="KW-0472">Membrane</keyword>
<feature type="transmembrane region" description="Helical" evidence="8">
    <location>
        <begin position="29"/>
        <end position="48"/>
    </location>
</feature>
<reference evidence="10 11" key="1">
    <citation type="submission" date="2017-06" db="EMBL/GenBank/DDBJ databases">
        <authorList>
            <person name="Kim H.J."/>
            <person name="Triplett B.A."/>
        </authorList>
    </citation>
    <scope>NUCLEOTIDE SEQUENCE [LARGE SCALE GENOMIC DNA]</scope>
    <source>
        <strain evidence="10 11">B29T1</strain>
    </source>
</reference>
<evidence type="ECO:0000313" key="11">
    <source>
        <dbReference type="Proteomes" id="UP000197065"/>
    </source>
</evidence>
<dbReference type="Pfam" id="PF00691">
    <property type="entry name" value="OmpA"/>
    <property type="match status" value="1"/>
</dbReference>
<protein>
    <submittedName>
        <fullName evidence="10">Chemotaxis protein MotB</fullName>
    </submittedName>
</protein>